<gene>
    <name evidence="14" type="ORF">DVH24_023924</name>
</gene>
<evidence type="ECO:0000256" key="1">
    <source>
        <dbReference type="ARBA" id="ARBA00004167"/>
    </source>
</evidence>
<evidence type="ECO:0000256" key="9">
    <source>
        <dbReference type="ARBA" id="ARBA00022989"/>
    </source>
</evidence>
<comment type="subcellular location">
    <subcellularLocation>
        <location evidence="1">Membrane</location>
        <topology evidence="1">Single-pass membrane protein</topology>
    </subcellularLocation>
</comment>
<dbReference type="Proteomes" id="UP000290289">
    <property type="component" value="Chromosome 7"/>
</dbReference>
<evidence type="ECO:0000313" key="15">
    <source>
        <dbReference type="Proteomes" id="UP000290289"/>
    </source>
</evidence>
<dbReference type="InterPro" id="IPR000719">
    <property type="entry name" value="Prot_kinase_dom"/>
</dbReference>
<dbReference type="GO" id="GO:0005524">
    <property type="term" value="F:ATP binding"/>
    <property type="evidence" value="ECO:0007669"/>
    <property type="project" value="UniProtKB-KW"/>
</dbReference>
<evidence type="ECO:0000256" key="7">
    <source>
        <dbReference type="ARBA" id="ARBA00022777"/>
    </source>
</evidence>
<dbReference type="InterPro" id="IPR011009">
    <property type="entry name" value="Kinase-like_dom_sf"/>
</dbReference>
<name>A0A498JFC8_MALDO</name>
<evidence type="ECO:0000256" key="5">
    <source>
        <dbReference type="ARBA" id="ARBA00022692"/>
    </source>
</evidence>
<evidence type="ECO:0000256" key="10">
    <source>
        <dbReference type="ARBA" id="ARBA00023136"/>
    </source>
</evidence>
<dbReference type="PANTHER" id="PTHR45621">
    <property type="entry name" value="OS01G0588500 PROTEIN-RELATED"/>
    <property type="match status" value="1"/>
</dbReference>
<feature type="domain" description="Protein kinase" evidence="13">
    <location>
        <begin position="88"/>
        <end position="356"/>
    </location>
</feature>
<evidence type="ECO:0000256" key="11">
    <source>
        <dbReference type="ARBA" id="ARBA00023170"/>
    </source>
</evidence>
<keyword evidence="8" id="KW-0067">ATP-binding</keyword>
<reference evidence="14 15" key="1">
    <citation type="submission" date="2018-10" db="EMBL/GenBank/DDBJ databases">
        <title>A high-quality apple genome assembly.</title>
        <authorList>
            <person name="Hu J."/>
        </authorList>
    </citation>
    <scope>NUCLEOTIDE SEQUENCE [LARGE SCALE GENOMIC DNA]</scope>
    <source>
        <strain evidence="15">cv. HFTH1</strain>
        <tissue evidence="14">Young leaf</tissue>
    </source>
</reference>
<evidence type="ECO:0000259" key="13">
    <source>
        <dbReference type="PROSITE" id="PS50011"/>
    </source>
</evidence>
<feature type="compositionally biased region" description="Polar residues" evidence="12">
    <location>
        <begin position="42"/>
        <end position="52"/>
    </location>
</feature>
<dbReference type="Gene3D" id="3.30.200.20">
    <property type="entry name" value="Phosphorylase Kinase, domain 1"/>
    <property type="match status" value="1"/>
</dbReference>
<dbReference type="InterPro" id="IPR050823">
    <property type="entry name" value="Plant_Ser_Thr_Prot_Kinase"/>
</dbReference>
<keyword evidence="15" id="KW-1185">Reference proteome</keyword>
<keyword evidence="2" id="KW-0723">Serine/threonine-protein kinase</keyword>
<keyword evidence="4" id="KW-0808">Transferase</keyword>
<evidence type="ECO:0000256" key="8">
    <source>
        <dbReference type="ARBA" id="ARBA00022840"/>
    </source>
</evidence>
<keyword evidence="9" id="KW-1133">Transmembrane helix</keyword>
<feature type="region of interest" description="Disordered" evidence="12">
    <location>
        <begin position="29"/>
        <end position="52"/>
    </location>
</feature>
<dbReference type="GO" id="GO:0004674">
    <property type="term" value="F:protein serine/threonine kinase activity"/>
    <property type="evidence" value="ECO:0007669"/>
    <property type="project" value="UniProtKB-KW"/>
</dbReference>
<evidence type="ECO:0000256" key="12">
    <source>
        <dbReference type="SAM" id="MobiDB-lite"/>
    </source>
</evidence>
<dbReference type="GO" id="GO:0016020">
    <property type="term" value="C:membrane"/>
    <property type="evidence" value="ECO:0007669"/>
    <property type="project" value="UniProtKB-SubCell"/>
</dbReference>
<evidence type="ECO:0000256" key="4">
    <source>
        <dbReference type="ARBA" id="ARBA00022679"/>
    </source>
</evidence>
<keyword evidence="5" id="KW-0812">Transmembrane</keyword>
<evidence type="ECO:0000256" key="6">
    <source>
        <dbReference type="ARBA" id="ARBA00022741"/>
    </source>
</evidence>
<evidence type="ECO:0000313" key="14">
    <source>
        <dbReference type="EMBL" id="RXH94240.1"/>
    </source>
</evidence>
<dbReference type="PROSITE" id="PS50011">
    <property type="entry name" value="PROTEIN_KINASE_DOM"/>
    <property type="match status" value="1"/>
</dbReference>
<dbReference type="SUPFAM" id="SSF56112">
    <property type="entry name" value="Protein kinase-like (PK-like)"/>
    <property type="match status" value="1"/>
</dbReference>
<evidence type="ECO:0000256" key="2">
    <source>
        <dbReference type="ARBA" id="ARBA00022527"/>
    </source>
</evidence>
<organism evidence="14 15">
    <name type="scientific">Malus domestica</name>
    <name type="common">Apple</name>
    <name type="synonym">Pyrus malus</name>
    <dbReference type="NCBI Taxonomy" id="3750"/>
    <lineage>
        <taxon>Eukaryota</taxon>
        <taxon>Viridiplantae</taxon>
        <taxon>Streptophyta</taxon>
        <taxon>Embryophyta</taxon>
        <taxon>Tracheophyta</taxon>
        <taxon>Spermatophyta</taxon>
        <taxon>Magnoliopsida</taxon>
        <taxon>eudicotyledons</taxon>
        <taxon>Gunneridae</taxon>
        <taxon>Pentapetalae</taxon>
        <taxon>rosids</taxon>
        <taxon>fabids</taxon>
        <taxon>Rosales</taxon>
        <taxon>Rosaceae</taxon>
        <taxon>Amygdaloideae</taxon>
        <taxon>Maleae</taxon>
        <taxon>Malus</taxon>
    </lineage>
</organism>
<dbReference type="AlphaFoldDB" id="A0A498JFC8"/>
<dbReference type="Pfam" id="PF00069">
    <property type="entry name" value="Pkinase"/>
    <property type="match status" value="1"/>
</dbReference>
<dbReference type="FunFam" id="1.10.510.10:FF:000146">
    <property type="entry name" value="LRR receptor-like serine/threonine-protein kinase IOS1"/>
    <property type="match status" value="1"/>
</dbReference>
<keyword evidence="3" id="KW-0597">Phosphoprotein</keyword>
<keyword evidence="10" id="KW-0472">Membrane</keyword>
<keyword evidence="6" id="KW-0547">Nucleotide-binding</keyword>
<dbReference type="EMBL" id="RDQH01000333">
    <property type="protein sequence ID" value="RXH94240.1"/>
    <property type="molecule type" value="Genomic_DNA"/>
</dbReference>
<proteinExistence type="predicted"/>
<evidence type="ECO:0000256" key="3">
    <source>
        <dbReference type="ARBA" id="ARBA00022553"/>
    </source>
</evidence>
<keyword evidence="11" id="KW-0675">Receptor</keyword>
<dbReference type="Gene3D" id="1.10.510.10">
    <property type="entry name" value="Transferase(Phosphotransferase) domain 1"/>
    <property type="match status" value="1"/>
</dbReference>
<accession>A0A498JFC8</accession>
<dbReference type="CDD" id="cd14066">
    <property type="entry name" value="STKc_IRAK"/>
    <property type="match status" value="1"/>
</dbReference>
<sequence>MKCFYKFSNRDKDDEPKTTKSISTRSASSFFSLDRDPRKSSSEFNSQNATAELSTTSSAKSFAALSQRQSNNLREFTCSELKAATKNFSLSLMLGEGGFGGVYKGKSSSSMLGHKEWVTEVNVLGVVVHPNLVKLLGYCAEDDERGIQRLLVYEYMPNRSVQDHLSSRFQIALPWGTRMKIAQDAARGLAYLHEGMEFQIIFRDFKSSNILLDEQWNAKLSDFGLARLGPSDGLSHVSTAVVGTVGYAAPEYIQTGHLTTKSDVWSYGIFLLELITGRRPLDRNRPKNEQKLLEWVRPYLSSDLKKFQVILDARLEGKYSLKAAQKLAAVASRCLVRQSRSRPKMSEVLEMLNRIMETTDMGSPELPLRNVDSKEDYFAESKREYLMRRFVDPFIGENGCLNWPIGRPKIVNPC</sequence>
<comment type="caution">
    <text evidence="14">The sequence shown here is derived from an EMBL/GenBank/DDBJ whole genome shotgun (WGS) entry which is preliminary data.</text>
</comment>
<keyword evidence="7" id="KW-0418">Kinase</keyword>
<protein>
    <recommendedName>
        <fullName evidence="13">Protein kinase domain-containing protein</fullName>
    </recommendedName>
</protein>